<dbReference type="AlphaFoldDB" id="A0A380GQJ2"/>
<dbReference type="PANTHER" id="PTHR46331:SF2">
    <property type="entry name" value="VALACYCLOVIR HYDROLASE"/>
    <property type="match status" value="1"/>
</dbReference>
<dbReference type="EC" id="3.1.1.2" evidence="2"/>
<dbReference type="GO" id="GO:0004064">
    <property type="term" value="F:arylesterase activity"/>
    <property type="evidence" value="ECO:0007669"/>
    <property type="project" value="UniProtKB-EC"/>
</dbReference>
<dbReference type="PANTHER" id="PTHR46331">
    <property type="entry name" value="VALACYCLOVIR HYDROLASE"/>
    <property type="match status" value="1"/>
</dbReference>
<gene>
    <name evidence="2" type="ORF">NCTC13832_00028</name>
</gene>
<dbReference type="Pfam" id="PF08386">
    <property type="entry name" value="Abhydrolase_4"/>
    <property type="match status" value="1"/>
</dbReference>
<reference evidence="2 3" key="1">
    <citation type="submission" date="2018-06" db="EMBL/GenBank/DDBJ databases">
        <authorList>
            <consortium name="Pathogen Informatics"/>
            <person name="Doyle S."/>
        </authorList>
    </citation>
    <scope>NUCLEOTIDE SEQUENCE [LARGE SCALE GENOMIC DNA]</scope>
    <source>
        <strain evidence="2 3">NCTC13832</strain>
    </source>
</reference>
<organism evidence="2 3">
    <name type="scientific">Staphylococcus microti</name>
    <dbReference type="NCBI Taxonomy" id="569857"/>
    <lineage>
        <taxon>Bacteria</taxon>
        <taxon>Bacillati</taxon>
        <taxon>Bacillota</taxon>
        <taxon>Bacilli</taxon>
        <taxon>Bacillales</taxon>
        <taxon>Staphylococcaceae</taxon>
        <taxon>Staphylococcus</taxon>
    </lineage>
</organism>
<protein>
    <submittedName>
        <fullName evidence="2">Alpha/beta hydrolase</fullName>
        <ecNumber evidence="2">3.1.1.2</ecNumber>
    </submittedName>
</protein>
<keyword evidence="2" id="KW-0378">Hydrolase</keyword>
<evidence type="ECO:0000313" key="2">
    <source>
        <dbReference type="EMBL" id="SUM56399.1"/>
    </source>
</evidence>
<evidence type="ECO:0000313" key="3">
    <source>
        <dbReference type="Proteomes" id="UP000254100"/>
    </source>
</evidence>
<dbReference type="GO" id="GO:0017171">
    <property type="term" value="F:serine hydrolase activity"/>
    <property type="evidence" value="ECO:0007669"/>
    <property type="project" value="TreeGrafter"/>
</dbReference>
<sequence>MAHIQMPTLIVNGDNDKMVPTENTHVLAQHIANSELIIYPNAGHGSLFQVPEQFCQAVVEFLKSK</sequence>
<dbReference type="Proteomes" id="UP000254100">
    <property type="component" value="Unassembled WGS sequence"/>
</dbReference>
<dbReference type="InterPro" id="IPR013595">
    <property type="entry name" value="Pept_S33_TAP-like_C"/>
</dbReference>
<dbReference type="EMBL" id="UHDT01000001">
    <property type="protein sequence ID" value="SUM56399.1"/>
    <property type="molecule type" value="Genomic_DNA"/>
</dbReference>
<accession>A0A380GQJ2</accession>
<dbReference type="InterPro" id="IPR029058">
    <property type="entry name" value="AB_hydrolase_fold"/>
</dbReference>
<name>A0A380GQJ2_9STAP</name>
<dbReference type="SUPFAM" id="SSF53474">
    <property type="entry name" value="alpha/beta-Hydrolases"/>
    <property type="match status" value="1"/>
</dbReference>
<proteinExistence type="predicted"/>
<evidence type="ECO:0000259" key="1">
    <source>
        <dbReference type="Pfam" id="PF08386"/>
    </source>
</evidence>
<dbReference type="Gene3D" id="3.40.50.1820">
    <property type="entry name" value="alpha/beta hydrolase"/>
    <property type="match status" value="1"/>
</dbReference>
<feature type="domain" description="Peptidase S33 tripeptidyl aminopeptidase-like C-terminal" evidence="1">
    <location>
        <begin position="6"/>
        <end position="63"/>
    </location>
</feature>